<dbReference type="AlphaFoldDB" id="A0A0F9EIR3"/>
<dbReference type="Pfam" id="PF10145">
    <property type="entry name" value="PhageMin_Tail"/>
    <property type="match status" value="1"/>
</dbReference>
<evidence type="ECO:0000259" key="1">
    <source>
        <dbReference type="Pfam" id="PF10145"/>
    </source>
</evidence>
<reference evidence="2" key="1">
    <citation type="journal article" date="2015" name="Nature">
        <title>Complex archaea that bridge the gap between prokaryotes and eukaryotes.</title>
        <authorList>
            <person name="Spang A."/>
            <person name="Saw J.H."/>
            <person name="Jorgensen S.L."/>
            <person name="Zaremba-Niedzwiedzka K."/>
            <person name="Martijn J."/>
            <person name="Lind A.E."/>
            <person name="van Eijk R."/>
            <person name="Schleper C."/>
            <person name="Guy L."/>
            <person name="Ettema T.J."/>
        </authorList>
    </citation>
    <scope>NUCLEOTIDE SEQUENCE</scope>
</reference>
<accession>A0A0F9EIR3</accession>
<feature type="domain" description="Phage tail tape measure protein" evidence="1">
    <location>
        <begin position="192"/>
        <end position="371"/>
    </location>
</feature>
<feature type="non-terminal residue" evidence="2">
    <location>
        <position position="452"/>
    </location>
</feature>
<comment type="caution">
    <text evidence="2">The sequence shown here is derived from an EMBL/GenBank/DDBJ whole genome shotgun (WGS) entry which is preliminary data.</text>
</comment>
<proteinExistence type="predicted"/>
<gene>
    <name evidence="2" type="ORF">LCGC14_2362450</name>
</gene>
<sequence>MRILNQQIQALDKASMSLKRQADVPKREIVSGRGLQAPLSELAKNPFWTQGIPGGQKAIESVRKELEKLGFSLNDISQVSVDGTRQITRYSGALTDAGGKTTNLSLVTGKYGNILRSTQKNFRNFASAIQRNVIEVIKWTVAIGLVYGTMQKFQELLTQAIQTQARLADVQVALGASVGNLNIIFENAAVVAREMGTALTEVIEAYVLALRAAGRYTDETERVQKATQLLRDSMILAKLSGVEQSLALDTLVGALSQTGRELDQGVELLDKWVAVSKEANVSLGTLAESFAITSTAAENVGIDIDKLNGIIAAVAEVTTLSATEAGNAVRAFVSGFQTAEAEKALGRYGIAIRDARGELLSFIDVIETIVERQELGIITDRDVARISESIGGGARRGAQVNAFIENYSRVLELSVVSANASGDAQEALAVKLDTVETAITNLSNAFTELSHA</sequence>
<protein>
    <recommendedName>
        <fullName evidence="1">Phage tail tape measure protein domain-containing protein</fullName>
    </recommendedName>
</protein>
<dbReference type="NCBIfam" id="TIGR01760">
    <property type="entry name" value="tape_meas_TP901"/>
    <property type="match status" value="1"/>
</dbReference>
<dbReference type="InterPro" id="IPR010090">
    <property type="entry name" value="Phage_tape_meas"/>
</dbReference>
<dbReference type="EMBL" id="LAZR01034642">
    <property type="protein sequence ID" value="KKL44760.1"/>
    <property type="molecule type" value="Genomic_DNA"/>
</dbReference>
<evidence type="ECO:0000313" key="2">
    <source>
        <dbReference type="EMBL" id="KKL44760.1"/>
    </source>
</evidence>
<organism evidence="2">
    <name type="scientific">marine sediment metagenome</name>
    <dbReference type="NCBI Taxonomy" id="412755"/>
    <lineage>
        <taxon>unclassified sequences</taxon>
        <taxon>metagenomes</taxon>
        <taxon>ecological metagenomes</taxon>
    </lineage>
</organism>
<name>A0A0F9EIR3_9ZZZZ</name>